<dbReference type="InterPro" id="IPR000726">
    <property type="entry name" value="Glyco_hydro_19_cat"/>
</dbReference>
<dbReference type="Proteomes" id="UP000515591">
    <property type="component" value="Chromosome"/>
</dbReference>
<protein>
    <submittedName>
        <fullName evidence="2">Lysozyme</fullName>
    </submittedName>
</protein>
<name>A0A6S5RRC9_9GAMM</name>
<organism evidence="2 3">
    <name type="scientific">Metapseudomonas otitidis</name>
    <dbReference type="NCBI Taxonomy" id="319939"/>
    <lineage>
        <taxon>Bacteria</taxon>
        <taxon>Pseudomonadati</taxon>
        <taxon>Pseudomonadota</taxon>
        <taxon>Gammaproteobacteria</taxon>
        <taxon>Pseudomonadales</taxon>
        <taxon>Pseudomonadaceae</taxon>
        <taxon>Metapseudomonas</taxon>
    </lineage>
</organism>
<evidence type="ECO:0000259" key="1">
    <source>
        <dbReference type="Pfam" id="PF00182"/>
    </source>
</evidence>
<reference evidence="2 3" key="1">
    <citation type="submission" date="2019-12" db="EMBL/GenBank/DDBJ databases">
        <title>complete genome sequences of Pseudomonas otitidis str. WP8-S17-CRE-03 isolated from wastewater treatment plant effluent.</title>
        <authorList>
            <person name="Sekizuka T."/>
            <person name="Itokawa K."/>
            <person name="Yatsu K."/>
            <person name="Inamine Y."/>
            <person name="Kuroda M."/>
        </authorList>
    </citation>
    <scope>NUCLEOTIDE SEQUENCE [LARGE SCALE GENOMIC DNA]</scope>
    <source>
        <strain evidence="2 3">WP8-S17-CRE-03</strain>
    </source>
</reference>
<dbReference type="InterPro" id="IPR023346">
    <property type="entry name" value="Lysozyme-like_dom_sf"/>
</dbReference>
<accession>A0A6S5RRC9</accession>
<dbReference type="AlphaFoldDB" id="A0A6S5RRC9"/>
<dbReference type="PANTHER" id="PTHR34408">
    <property type="entry name" value="FAMILY PROTEIN, PUTATIVE-RELATED"/>
    <property type="match status" value="1"/>
</dbReference>
<dbReference type="Pfam" id="PF00182">
    <property type="entry name" value="Glyco_hydro_19"/>
    <property type="match status" value="1"/>
</dbReference>
<sequence>MPIITEQQLLQILPNARTVAGVFIPHLNAAAERWQFDRPKRFAAFIAQVGHESMHLRRTREIWGPTPAQDRYDVREDLGNTPERDGDGRRYMGRGLIQITGRANYMKCSLALYRDDRLVQTPELLEEPEAATASAGWFWWAKGLNALADAGQFIEITKRINGGLNGQQERLQIWQRASAVLAG</sequence>
<feature type="domain" description="Glycoside hydrolase family 19 catalytic" evidence="1">
    <location>
        <begin position="38"/>
        <end position="141"/>
    </location>
</feature>
<evidence type="ECO:0000313" key="2">
    <source>
        <dbReference type="EMBL" id="BBT17342.1"/>
    </source>
</evidence>
<gene>
    <name evidence="2" type="ORF">WP8S17C03_33910</name>
</gene>
<dbReference type="EMBL" id="AP022213">
    <property type="protein sequence ID" value="BBT17342.1"/>
    <property type="molecule type" value="Genomic_DNA"/>
</dbReference>
<dbReference type="GO" id="GO:0004568">
    <property type="term" value="F:chitinase activity"/>
    <property type="evidence" value="ECO:0007669"/>
    <property type="project" value="InterPro"/>
</dbReference>
<dbReference type="Gene3D" id="1.10.530.10">
    <property type="match status" value="1"/>
</dbReference>
<dbReference type="GO" id="GO:0006032">
    <property type="term" value="P:chitin catabolic process"/>
    <property type="evidence" value="ECO:0007669"/>
    <property type="project" value="InterPro"/>
</dbReference>
<dbReference type="SUPFAM" id="SSF53955">
    <property type="entry name" value="Lysozyme-like"/>
    <property type="match status" value="1"/>
</dbReference>
<dbReference type="GO" id="GO:0016998">
    <property type="term" value="P:cell wall macromolecule catabolic process"/>
    <property type="evidence" value="ECO:0007669"/>
    <property type="project" value="InterPro"/>
</dbReference>
<dbReference type="RefSeq" id="WP_182850352.1">
    <property type="nucleotide sequence ID" value="NZ_AP022213.1"/>
</dbReference>
<dbReference type="PANTHER" id="PTHR34408:SF1">
    <property type="entry name" value="GLYCOSYL HYDROLASE FAMILY 19 DOMAIN-CONTAINING PROTEIN HI_1415"/>
    <property type="match status" value="1"/>
</dbReference>
<proteinExistence type="predicted"/>
<evidence type="ECO:0000313" key="3">
    <source>
        <dbReference type="Proteomes" id="UP000515591"/>
    </source>
</evidence>
<dbReference type="InterPro" id="IPR052354">
    <property type="entry name" value="Cell_Wall_Dynamics_Protein"/>
</dbReference>